<dbReference type="InterPro" id="IPR023627">
    <property type="entry name" value="Rcmb_RecR"/>
</dbReference>
<dbReference type="GO" id="GO:0006281">
    <property type="term" value="P:DNA repair"/>
    <property type="evidence" value="ECO:0007669"/>
    <property type="project" value="UniProtKB-UniRule"/>
</dbReference>
<dbReference type="Pfam" id="PF02132">
    <property type="entry name" value="RecR_ZnF"/>
    <property type="match status" value="1"/>
</dbReference>
<evidence type="ECO:0000256" key="3">
    <source>
        <dbReference type="ARBA" id="ARBA00022771"/>
    </source>
</evidence>
<accession>A0A250L0M6</accession>
<dbReference type="HAMAP" id="MF_00017">
    <property type="entry name" value="RecR"/>
    <property type="match status" value="1"/>
</dbReference>
<dbReference type="PROSITE" id="PS50880">
    <property type="entry name" value="TOPRIM"/>
    <property type="match status" value="1"/>
</dbReference>
<dbReference type="Pfam" id="PF21176">
    <property type="entry name" value="RecR_HhH"/>
    <property type="match status" value="1"/>
</dbReference>
<dbReference type="InterPro" id="IPR015967">
    <property type="entry name" value="Rcmb_RecR_Znf"/>
</dbReference>
<evidence type="ECO:0000259" key="8">
    <source>
        <dbReference type="PROSITE" id="PS50880"/>
    </source>
</evidence>
<gene>
    <name evidence="7" type="primary">recR</name>
    <name evidence="9" type="ORF">sS8_5375</name>
</gene>
<evidence type="ECO:0000256" key="7">
    <source>
        <dbReference type="HAMAP-Rule" id="MF_00017"/>
    </source>
</evidence>
<dbReference type="PANTHER" id="PTHR30446">
    <property type="entry name" value="RECOMBINATION PROTEIN RECR"/>
    <property type="match status" value="1"/>
</dbReference>
<evidence type="ECO:0000313" key="10">
    <source>
        <dbReference type="Proteomes" id="UP000266313"/>
    </source>
</evidence>
<organism evidence="9 10">
    <name type="scientific">Methylocaldum marinum</name>
    <dbReference type="NCBI Taxonomy" id="1432792"/>
    <lineage>
        <taxon>Bacteria</taxon>
        <taxon>Pseudomonadati</taxon>
        <taxon>Pseudomonadota</taxon>
        <taxon>Gammaproteobacteria</taxon>
        <taxon>Methylococcales</taxon>
        <taxon>Methylococcaceae</taxon>
        <taxon>Methylocaldum</taxon>
    </lineage>
</organism>
<reference evidence="9 10" key="1">
    <citation type="submission" date="2016-12" db="EMBL/GenBank/DDBJ databases">
        <title>Genome sequencing of Methylocaldum marinum.</title>
        <authorList>
            <person name="Takeuchi M."/>
            <person name="Kamagata Y."/>
            <person name="Hiraoka S."/>
            <person name="Oshima K."/>
            <person name="Hattori M."/>
            <person name="Iwasaki W."/>
        </authorList>
    </citation>
    <scope>NUCLEOTIDE SEQUENCE [LARGE SCALE GENOMIC DNA]</scope>
    <source>
        <strain evidence="9 10">S8</strain>
    </source>
</reference>
<keyword evidence="5 7" id="KW-0233">DNA recombination</keyword>
<feature type="zinc finger region" description="C4-type" evidence="7">
    <location>
        <begin position="57"/>
        <end position="72"/>
    </location>
</feature>
<keyword evidence="3 7" id="KW-0863">Zinc-finger</keyword>
<dbReference type="PROSITE" id="PS01300">
    <property type="entry name" value="RECR"/>
    <property type="match status" value="1"/>
</dbReference>
<comment type="function">
    <text evidence="7">May play a role in DNA repair. It seems to be involved in an RecBC-independent recombinational process of DNA repair. It may act with RecF and RecO.</text>
</comment>
<dbReference type="NCBIfam" id="TIGR00615">
    <property type="entry name" value="recR"/>
    <property type="match status" value="1"/>
</dbReference>
<sequence length="198" mass="21642">MPKTGALSQLMQALRCLPGVGPKSAQRMTFHLLQRDRRGARNLAESLLAALEKIGHCIQCRTLTEGELCRICANPGRDRTQLCVVETPAEVYAIDQATGFKGVFFVLNGRLSPLDGIGPNELRLDLLEQRLASGEVKEIILATNTTVEGEATAHYISELARQNGIRTTRIAYGVPFGGELEYVDGATLAHSFNGRKDY</sequence>
<dbReference type="InterPro" id="IPR034137">
    <property type="entry name" value="TOPRIM_RecR"/>
</dbReference>
<dbReference type="GO" id="GO:0006310">
    <property type="term" value="P:DNA recombination"/>
    <property type="evidence" value="ECO:0007669"/>
    <property type="project" value="UniProtKB-UniRule"/>
</dbReference>
<keyword evidence="4 7" id="KW-0862">Zinc</keyword>
<proteinExistence type="inferred from homology"/>
<evidence type="ECO:0000256" key="6">
    <source>
        <dbReference type="ARBA" id="ARBA00023204"/>
    </source>
</evidence>
<evidence type="ECO:0000256" key="1">
    <source>
        <dbReference type="ARBA" id="ARBA00022723"/>
    </source>
</evidence>
<name>A0A250L0M6_9GAMM</name>
<dbReference type="GO" id="GO:0003677">
    <property type="term" value="F:DNA binding"/>
    <property type="evidence" value="ECO:0007669"/>
    <property type="project" value="UniProtKB-UniRule"/>
</dbReference>
<keyword evidence="1 7" id="KW-0479">Metal-binding</keyword>
<dbReference type="KEGG" id="mmai:sS8_5375"/>
<dbReference type="SMART" id="SM00493">
    <property type="entry name" value="TOPRIM"/>
    <property type="match status" value="1"/>
</dbReference>
<dbReference type="RefSeq" id="WP_119632303.1">
    <property type="nucleotide sequence ID" value="NZ_AP017928.1"/>
</dbReference>
<feature type="domain" description="Toprim" evidence="8">
    <location>
        <begin position="80"/>
        <end position="175"/>
    </location>
</feature>
<dbReference type="Pfam" id="PF21175">
    <property type="entry name" value="RecR_C"/>
    <property type="match status" value="1"/>
</dbReference>
<keyword evidence="6 7" id="KW-0234">DNA repair</keyword>
<dbReference type="InterPro" id="IPR000093">
    <property type="entry name" value="DNA_Rcmb_RecR"/>
</dbReference>
<dbReference type="InterPro" id="IPR006171">
    <property type="entry name" value="TOPRIM_dom"/>
</dbReference>
<dbReference type="Proteomes" id="UP000266313">
    <property type="component" value="Chromosome"/>
</dbReference>
<dbReference type="SUPFAM" id="SSF111304">
    <property type="entry name" value="Recombination protein RecR"/>
    <property type="match status" value="1"/>
</dbReference>
<comment type="similarity">
    <text evidence="7">Belongs to the RecR family.</text>
</comment>
<dbReference type="Gene3D" id="3.40.1360.10">
    <property type="match status" value="1"/>
</dbReference>
<protein>
    <recommendedName>
        <fullName evidence="7">Recombination protein RecR</fullName>
    </recommendedName>
</protein>
<dbReference type="Gene3D" id="6.10.250.240">
    <property type="match status" value="1"/>
</dbReference>
<dbReference type="Pfam" id="PF13662">
    <property type="entry name" value="Toprim_4"/>
    <property type="match status" value="1"/>
</dbReference>
<dbReference type="EMBL" id="AP017928">
    <property type="protein sequence ID" value="BBA37294.1"/>
    <property type="molecule type" value="Genomic_DNA"/>
</dbReference>
<dbReference type="PANTHER" id="PTHR30446:SF0">
    <property type="entry name" value="RECOMBINATION PROTEIN RECR"/>
    <property type="match status" value="1"/>
</dbReference>
<evidence type="ECO:0000313" key="9">
    <source>
        <dbReference type="EMBL" id="BBA37294.1"/>
    </source>
</evidence>
<evidence type="ECO:0000256" key="4">
    <source>
        <dbReference type="ARBA" id="ARBA00022833"/>
    </source>
</evidence>
<dbReference type="GO" id="GO:0008270">
    <property type="term" value="F:zinc ion binding"/>
    <property type="evidence" value="ECO:0007669"/>
    <property type="project" value="UniProtKB-KW"/>
</dbReference>
<evidence type="ECO:0000256" key="2">
    <source>
        <dbReference type="ARBA" id="ARBA00022763"/>
    </source>
</evidence>
<keyword evidence="10" id="KW-1185">Reference proteome</keyword>
<dbReference type="Gene3D" id="1.10.8.420">
    <property type="entry name" value="RecR Domain 1"/>
    <property type="match status" value="1"/>
</dbReference>
<dbReference type="AlphaFoldDB" id="A0A250L0M6"/>
<dbReference type="OrthoDB" id="9802672at2"/>
<keyword evidence="2 7" id="KW-0227">DNA damage</keyword>
<dbReference type="CDD" id="cd01025">
    <property type="entry name" value="TOPRIM_recR"/>
    <property type="match status" value="1"/>
</dbReference>
<evidence type="ECO:0000256" key="5">
    <source>
        <dbReference type="ARBA" id="ARBA00023172"/>
    </source>
</evidence>